<proteinExistence type="predicted"/>
<dbReference type="STRING" id="703135.A0A2A9NB29"/>
<evidence type="ECO:0000256" key="3">
    <source>
        <dbReference type="SAM" id="MobiDB-lite"/>
    </source>
</evidence>
<feature type="non-terminal residue" evidence="5">
    <location>
        <position position="1"/>
    </location>
</feature>
<dbReference type="InterPro" id="IPR032567">
    <property type="entry name" value="RTL1-rel"/>
</dbReference>
<evidence type="ECO:0000259" key="4">
    <source>
        <dbReference type="PROSITE" id="PS50158"/>
    </source>
</evidence>
<gene>
    <name evidence="5" type="ORF">AMATHDRAFT_118251</name>
</gene>
<keyword evidence="1" id="KW-0507">mRNA processing</keyword>
<feature type="non-terminal residue" evidence="5">
    <location>
        <position position="285"/>
    </location>
</feature>
<dbReference type="PROSITE" id="PS50158">
    <property type="entry name" value="ZF_CCHC"/>
    <property type="match status" value="1"/>
</dbReference>
<dbReference type="Gene3D" id="4.10.60.10">
    <property type="entry name" value="Zinc finger, CCHC-type"/>
    <property type="match status" value="1"/>
</dbReference>
<dbReference type="EMBL" id="KZ302806">
    <property type="protein sequence ID" value="PFH44823.1"/>
    <property type="molecule type" value="Genomic_DNA"/>
</dbReference>
<dbReference type="GO" id="GO:0006397">
    <property type="term" value="P:mRNA processing"/>
    <property type="evidence" value="ECO:0007669"/>
    <property type="project" value="UniProtKB-KW"/>
</dbReference>
<dbReference type="OrthoDB" id="5582182at2759"/>
<keyword evidence="2" id="KW-0863">Zinc-finger</keyword>
<dbReference type="InterPro" id="IPR036875">
    <property type="entry name" value="Znf_CCHC_sf"/>
</dbReference>
<name>A0A2A9NB29_9AGAR</name>
<evidence type="ECO:0000256" key="2">
    <source>
        <dbReference type="PROSITE-ProRule" id="PRU00047"/>
    </source>
</evidence>
<reference evidence="5 6" key="1">
    <citation type="submission" date="2014-02" db="EMBL/GenBank/DDBJ databases">
        <title>Transposable element dynamics among asymbiotic and ectomycorrhizal Amanita fungi.</title>
        <authorList>
            <consortium name="DOE Joint Genome Institute"/>
            <person name="Hess J."/>
            <person name="Skrede I."/>
            <person name="Wolfe B."/>
            <person name="LaButti K."/>
            <person name="Ohm R.A."/>
            <person name="Grigoriev I.V."/>
            <person name="Pringle A."/>
        </authorList>
    </citation>
    <scope>NUCLEOTIDE SEQUENCE [LARGE SCALE GENOMIC DNA]</scope>
    <source>
        <strain evidence="5 6">SKay4041</strain>
    </source>
</reference>
<keyword evidence="2" id="KW-0479">Metal-binding</keyword>
<dbReference type="Pfam" id="PF00098">
    <property type="entry name" value="zf-CCHC"/>
    <property type="match status" value="1"/>
</dbReference>
<evidence type="ECO:0000313" key="6">
    <source>
        <dbReference type="Proteomes" id="UP000242287"/>
    </source>
</evidence>
<feature type="compositionally biased region" description="Low complexity" evidence="3">
    <location>
        <begin position="240"/>
        <end position="256"/>
    </location>
</feature>
<sequence>QQLLGTVTEMQQVVAQQEQTIANLQAQRAPPPANNTNLARGPKMASPPFYDGSMAGCEAFINACWIYIAAKPRDFSNVMAKVMWVLSYMQSGMAQQFCDAFLVYMQSAEYRTEFLQAAPGINAIEILYWNIYQAFGDPNKQATAILELTTMKQGTKTAEEHVQCFKQAYSRAGYQETAGIHELKRSLNTPLLDKCMSVPELPTTLEKWYELVIRLDQQWRQAVAERKVFAARGGPTQHNWQQQSQPWRPQAPPAQRDPNAMQVDRNRGPIRCYNCGQTGHMARSC</sequence>
<feature type="domain" description="CCHC-type" evidence="4">
    <location>
        <begin position="271"/>
        <end position="285"/>
    </location>
</feature>
<evidence type="ECO:0000256" key="1">
    <source>
        <dbReference type="ARBA" id="ARBA00022664"/>
    </source>
</evidence>
<dbReference type="AlphaFoldDB" id="A0A2A9NB29"/>
<keyword evidence="2" id="KW-0862">Zinc</keyword>
<protein>
    <recommendedName>
        <fullName evidence="4">CCHC-type domain-containing protein</fullName>
    </recommendedName>
</protein>
<dbReference type="PANTHER" id="PTHR15503">
    <property type="entry name" value="LDOC1 RELATED"/>
    <property type="match status" value="1"/>
</dbReference>
<accession>A0A2A9NB29</accession>
<dbReference type="Proteomes" id="UP000242287">
    <property type="component" value="Unassembled WGS sequence"/>
</dbReference>
<organism evidence="5 6">
    <name type="scientific">Amanita thiersii Skay4041</name>
    <dbReference type="NCBI Taxonomy" id="703135"/>
    <lineage>
        <taxon>Eukaryota</taxon>
        <taxon>Fungi</taxon>
        <taxon>Dikarya</taxon>
        <taxon>Basidiomycota</taxon>
        <taxon>Agaricomycotina</taxon>
        <taxon>Agaricomycetes</taxon>
        <taxon>Agaricomycetidae</taxon>
        <taxon>Agaricales</taxon>
        <taxon>Pluteineae</taxon>
        <taxon>Amanitaceae</taxon>
        <taxon>Amanita</taxon>
    </lineage>
</organism>
<dbReference type="GO" id="GO:0008270">
    <property type="term" value="F:zinc ion binding"/>
    <property type="evidence" value="ECO:0007669"/>
    <property type="project" value="UniProtKB-KW"/>
</dbReference>
<dbReference type="InterPro" id="IPR001878">
    <property type="entry name" value="Znf_CCHC"/>
</dbReference>
<dbReference type="SUPFAM" id="SSF57756">
    <property type="entry name" value="Retrovirus zinc finger-like domains"/>
    <property type="match status" value="1"/>
</dbReference>
<feature type="region of interest" description="Disordered" evidence="3">
    <location>
        <begin position="233"/>
        <end position="262"/>
    </location>
</feature>
<keyword evidence="6" id="KW-1185">Reference proteome</keyword>
<evidence type="ECO:0000313" key="5">
    <source>
        <dbReference type="EMBL" id="PFH44823.1"/>
    </source>
</evidence>
<dbReference type="PANTHER" id="PTHR15503:SF22">
    <property type="entry name" value="TRANSPOSON TY3-I GAG POLYPROTEIN"/>
    <property type="match status" value="1"/>
</dbReference>
<dbReference type="GO" id="GO:0003676">
    <property type="term" value="F:nucleic acid binding"/>
    <property type="evidence" value="ECO:0007669"/>
    <property type="project" value="InterPro"/>
</dbReference>